<proteinExistence type="predicted"/>
<dbReference type="InterPro" id="IPR036983">
    <property type="entry name" value="AIM24_sf"/>
</dbReference>
<organism evidence="1 2">
    <name type="scientific">Clostridium gallinarum</name>
    <dbReference type="NCBI Taxonomy" id="2762246"/>
    <lineage>
        <taxon>Bacteria</taxon>
        <taxon>Bacillati</taxon>
        <taxon>Bacillota</taxon>
        <taxon>Clostridia</taxon>
        <taxon>Eubacteriales</taxon>
        <taxon>Clostridiaceae</taxon>
        <taxon>Clostridium</taxon>
    </lineage>
</organism>
<evidence type="ECO:0000313" key="1">
    <source>
        <dbReference type="EMBL" id="MBD7913917.1"/>
    </source>
</evidence>
<dbReference type="EMBL" id="JACSQZ010000005">
    <property type="protein sequence ID" value="MBD7913917.1"/>
    <property type="molecule type" value="Genomic_DNA"/>
</dbReference>
<protein>
    <submittedName>
        <fullName evidence="1">AIM24 family protein</fullName>
    </submittedName>
</protein>
<dbReference type="InterPro" id="IPR002838">
    <property type="entry name" value="AIM24"/>
</dbReference>
<dbReference type="RefSeq" id="WP_191748037.1">
    <property type="nucleotide sequence ID" value="NZ_JACSQZ010000005.1"/>
</dbReference>
<name>A0ABR8Q0H6_9CLOT</name>
<dbReference type="PANTHER" id="PTHR38074">
    <property type="entry name" value="ALTERED INHERITANCE OF MITOCHONDRIA PROTEIN 24, MITOCHONDRIAL"/>
    <property type="match status" value="1"/>
</dbReference>
<gene>
    <name evidence="1" type="ORF">H9660_02035</name>
</gene>
<dbReference type="PANTHER" id="PTHR38074:SF1">
    <property type="entry name" value="ALTERED INHERITANCE OF MITOCHONDRIA PROTEIN 24, MITOCHONDRIAL"/>
    <property type="match status" value="1"/>
</dbReference>
<evidence type="ECO:0000313" key="2">
    <source>
        <dbReference type="Proteomes" id="UP000640335"/>
    </source>
</evidence>
<accession>A0ABR8Q0H6</accession>
<dbReference type="SUPFAM" id="SSF51219">
    <property type="entry name" value="TRAP-like"/>
    <property type="match status" value="1"/>
</dbReference>
<dbReference type="Pfam" id="PF01987">
    <property type="entry name" value="AIM24"/>
    <property type="match status" value="1"/>
</dbReference>
<sequence>MITSDNIKNRITMISEMKNESTFQILEYDSLQGAGDLNTALQIKLMKDSGIRLKQIRIILDDSSVKIESGALSYMKGNIDIITKTGGIVGLGKKLFSNKVTGESMFKPILSGTGEVFLEARFGYFTLIELEDEEIIIDDELFYACEKGVEVEPIMQKNVSSMIFGKEGFYQTKLRGSGIVVLEIPVPEKEILRCKLFRDTLKIDGNFAILRSANIDFTVEKSGTTLIGTAINGEGLLNVYNGTGEVWLVPTASIYENLKESGLKDLKYINEYDLEE</sequence>
<comment type="caution">
    <text evidence="1">The sequence shown here is derived from an EMBL/GenBank/DDBJ whole genome shotgun (WGS) entry which is preliminary data.</text>
</comment>
<keyword evidence="2" id="KW-1185">Reference proteome</keyword>
<dbReference type="Proteomes" id="UP000640335">
    <property type="component" value="Unassembled WGS sequence"/>
</dbReference>
<dbReference type="InterPro" id="IPR016031">
    <property type="entry name" value="Trp_RNA-bd_attenuator-like_dom"/>
</dbReference>
<dbReference type="Gene3D" id="3.60.160.10">
    <property type="entry name" value="Mitochondrial biogenesis AIM24"/>
    <property type="match status" value="1"/>
</dbReference>
<reference evidence="1 2" key="1">
    <citation type="submission" date="2020-08" db="EMBL/GenBank/DDBJ databases">
        <title>A Genomic Blueprint of the Chicken Gut Microbiome.</title>
        <authorList>
            <person name="Gilroy R."/>
            <person name="Ravi A."/>
            <person name="Getino M."/>
            <person name="Pursley I."/>
            <person name="Horton D.L."/>
            <person name="Alikhan N.-F."/>
            <person name="Baker D."/>
            <person name="Gharbi K."/>
            <person name="Hall N."/>
            <person name="Watson M."/>
            <person name="Adriaenssens E.M."/>
            <person name="Foster-Nyarko E."/>
            <person name="Jarju S."/>
            <person name="Secka A."/>
            <person name="Antonio M."/>
            <person name="Oren A."/>
            <person name="Chaudhuri R."/>
            <person name="La Ragione R.M."/>
            <person name="Hildebrand F."/>
            <person name="Pallen M.J."/>
        </authorList>
    </citation>
    <scope>NUCLEOTIDE SEQUENCE [LARGE SCALE GENOMIC DNA]</scope>
    <source>
        <strain evidence="1 2">Sa3CUN1</strain>
    </source>
</reference>